<comment type="catalytic activity">
    <reaction evidence="3">
        <text>an acyl-CoA + acetate = a carboxylate + acetyl-CoA</text>
        <dbReference type="Rhea" id="RHEA:13381"/>
        <dbReference type="ChEBI" id="CHEBI:29067"/>
        <dbReference type="ChEBI" id="CHEBI:30089"/>
        <dbReference type="ChEBI" id="CHEBI:57288"/>
        <dbReference type="ChEBI" id="CHEBI:58342"/>
        <dbReference type="EC" id="2.8.3.8"/>
    </reaction>
</comment>
<comment type="function">
    <text evidence="3">CoA transferase having broad substrate specificity for short-chain acyl-CoA thioesters with the activity decreasing when the length of the carboxylic acid chain exceeds four carbons.</text>
</comment>
<evidence type="ECO:0000313" key="5">
    <source>
        <dbReference type="EMBL" id="TDP84532.1"/>
    </source>
</evidence>
<evidence type="ECO:0000256" key="2">
    <source>
        <dbReference type="ARBA" id="ARBA00022679"/>
    </source>
</evidence>
<reference evidence="5 6" key="1">
    <citation type="submission" date="2019-03" db="EMBL/GenBank/DDBJ databases">
        <title>Genomic Encyclopedia of Type Strains, Phase IV (KMG-IV): sequencing the most valuable type-strain genomes for metagenomic binning, comparative biology and taxonomic classification.</title>
        <authorList>
            <person name="Goeker M."/>
        </authorList>
    </citation>
    <scope>NUCLEOTIDE SEQUENCE [LARGE SCALE GENOMIC DNA]</scope>
    <source>
        <strain evidence="5 6">DSM 11901</strain>
    </source>
</reference>
<dbReference type="AlphaFoldDB" id="A0A4R6REC3"/>
<sequence length="538" mass="57320">MANATKPSAASKFMSADEAAALIRNGDTVALMGGGGGLMEATCLFQAVERRFLATQAPRDLTVVHALGIGDKGYRGMNCFAHEGLVRKVVGGHWVWSPRMQQLAREEKIAAYILPGGVSSQLLREIGGARPGLITHVGLGTVCDPRHGGGRMNASATEDLAEVITLDGREYLRYKPYPVHVALVRASAADEDGNISFEHEAANLDATAIALAARSSGGQVIVQVKERLPRGALKAREVRLPAAWVSAIVVDPTQSTSYDIPFDASLSGELTGSDRLAIDAQEACATTEEPINAPFGERQAVARRAACELFKGAVVNYGVGVPDAVAKLVVRRDELGLIHQTIEHGTYGGSLLDGVLFGYARNATAMLDAPTQFDFYAGGGLDIAFLGFGEFDAQGNVNVSRLGGLTVGPGGFIDIAQNARKVVFCGTFAAKGVQLHTGDGELRVARQGSVRKLVQAVEQITFSGPQALVRGQQALYLTERANFRLTPEGVELFEIAPGVDLQRDVLDQMGFAPRLAPDIRVMPRSHFLREDDRFGALS</sequence>
<proteinExistence type="inferred from homology"/>
<dbReference type="SMART" id="SM00882">
    <property type="entry name" value="CoA_trans"/>
    <property type="match status" value="1"/>
</dbReference>
<accession>A0A4R6REC3</accession>
<organism evidence="5 6">
    <name type="scientific">Aquabacterium commune</name>
    <dbReference type="NCBI Taxonomy" id="70586"/>
    <lineage>
        <taxon>Bacteria</taxon>
        <taxon>Pseudomonadati</taxon>
        <taxon>Pseudomonadota</taxon>
        <taxon>Betaproteobacteria</taxon>
        <taxon>Burkholderiales</taxon>
        <taxon>Aquabacterium</taxon>
    </lineage>
</organism>
<keyword evidence="6" id="KW-1185">Reference proteome</keyword>
<dbReference type="RefSeq" id="WP_133607606.1">
    <property type="nucleotide sequence ID" value="NZ_SNXW01000003.1"/>
</dbReference>
<dbReference type="InterPro" id="IPR004165">
    <property type="entry name" value="CoA_trans_fam_I"/>
</dbReference>
<feature type="active site" description="5-glutamyl coenzyme A thioester intermediate" evidence="4">
    <location>
        <position position="343"/>
    </location>
</feature>
<dbReference type="SUPFAM" id="SSF100950">
    <property type="entry name" value="NagB/RpiA/CoA transferase-like"/>
    <property type="match status" value="2"/>
</dbReference>
<dbReference type="Pfam" id="PF01144">
    <property type="entry name" value="CoA_trans"/>
    <property type="match status" value="1"/>
</dbReference>
<dbReference type="PANTHER" id="PTHR43293">
    <property type="entry name" value="ACETATE COA-TRANSFERASE YDIF"/>
    <property type="match status" value="1"/>
</dbReference>
<evidence type="ECO:0000256" key="1">
    <source>
        <dbReference type="ARBA" id="ARBA00007154"/>
    </source>
</evidence>
<dbReference type="Gene3D" id="3.40.1080.10">
    <property type="entry name" value="Glutaconate Coenzyme A-transferase"/>
    <property type="match status" value="2"/>
</dbReference>
<keyword evidence="2 3" id="KW-0808">Transferase</keyword>
<dbReference type="EC" id="2.8.3.8" evidence="3"/>
<evidence type="ECO:0000313" key="6">
    <source>
        <dbReference type="Proteomes" id="UP000294593"/>
    </source>
</evidence>
<dbReference type="PIRSF" id="PIRSF000858">
    <property type="entry name" value="SCOT-t"/>
    <property type="match status" value="1"/>
</dbReference>
<dbReference type="GO" id="GO:0008775">
    <property type="term" value="F:acetate CoA-transferase activity"/>
    <property type="evidence" value="ECO:0007669"/>
    <property type="project" value="UniProtKB-EC"/>
</dbReference>
<dbReference type="GO" id="GO:0046952">
    <property type="term" value="P:ketone body catabolic process"/>
    <property type="evidence" value="ECO:0007669"/>
    <property type="project" value="InterPro"/>
</dbReference>
<dbReference type="Proteomes" id="UP000294593">
    <property type="component" value="Unassembled WGS sequence"/>
</dbReference>
<evidence type="ECO:0000256" key="3">
    <source>
        <dbReference type="PIRNR" id="PIRNR000858"/>
    </source>
</evidence>
<evidence type="ECO:0000256" key="4">
    <source>
        <dbReference type="PIRSR" id="PIRSR000858-1"/>
    </source>
</evidence>
<protein>
    <recommendedName>
        <fullName evidence="3">Acetate CoA-transferase YdiF</fullName>
        <ecNumber evidence="3">2.8.3.8</ecNumber>
    </recommendedName>
</protein>
<dbReference type="EMBL" id="SNXW01000003">
    <property type="protein sequence ID" value="TDP84532.1"/>
    <property type="molecule type" value="Genomic_DNA"/>
</dbReference>
<dbReference type="PANTHER" id="PTHR43293:SF1">
    <property type="entry name" value="ACETATE COA-TRANSFERASE YDIF"/>
    <property type="match status" value="1"/>
</dbReference>
<name>A0A4R6REC3_9BURK</name>
<gene>
    <name evidence="5" type="ORF">EV672_103100</name>
</gene>
<comment type="similarity">
    <text evidence="1 3">Belongs to the 3-oxoacid CoA-transferase family.</text>
</comment>
<dbReference type="InterPro" id="IPR014388">
    <property type="entry name" value="3-oxoacid_CoA-transferase"/>
</dbReference>
<comment type="caution">
    <text evidence="5">The sequence shown here is derived from an EMBL/GenBank/DDBJ whole genome shotgun (WGS) entry which is preliminary data.</text>
</comment>
<dbReference type="InterPro" id="IPR037171">
    <property type="entry name" value="NagB/RpiA_transferase-like"/>
</dbReference>
<dbReference type="OrthoDB" id="9805230at2"/>